<organism evidence="1 2">
    <name type="scientific">Populus trichocarpa</name>
    <name type="common">Western balsam poplar</name>
    <name type="synonym">Populus balsamifera subsp. trichocarpa</name>
    <dbReference type="NCBI Taxonomy" id="3694"/>
    <lineage>
        <taxon>Eukaryota</taxon>
        <taxon>Viridiplantae</taxon>
        <taxon>Streptophyta</taxon>
        <taxon>Embryophyta</taxon>
        <taxon>Tracheophyta</taxon>
        <taxon>Spermatophyta</taxon>
        <taxon>Magnoliopsida</taxon>
        <taxon>eudicotyledons</taxon>
        <taxon>Gunneridae</taxon>
        <taxon>Pentapetalae</taxon>
        <taxon>rosids</taxon>
        <taxon>fabids</taxon>
        <taxon>Malpighiales</taxon>
        <taxon>Salicaceae</taxon>
        <taxon>Saliceae</taxon>
        <taxon>Populus</taxon>
    </lineage>
</organism>
<keyword evidence="2" id="KW-1185">Reference proteome</keyword>
<accession>A0A3N7G172</accession>
<dbReference type="EMBL" id="CM009304">
    <property type="protein sequence ID" value="RQP00950.1"/>
    <property type="molecule type" value="Genomic_DNA"/>
</dbReference>
<reference evidence="1 2" key="1">
    <citation type="journal article" date="2006" name="Science">
        <title>The genome of black cottonwood, Populus trichocarpa (Torr. &amp; Gray).</title>
        <authorList>
            <person name="Tuskan G.A."/>
            <person name="Difazio S."/>
            <person name="Jansson S."/>
            <person name="Bohlmann J."/>
            <person name="Grigoriev I."/>
            <person name="Hellsten U."/>
            <person name="Putnam N."/>
            <person name="Ralph S."/>
            <person name="Rombauts S."/>
            <person name="Salamov A."/>
            <person name="Schein J."/>
            <person name="Sterck L."/>
            <person name="Aerts A."/>
            <person name="Bhalerao R.R."/>
            <person name="Bhalerao R.P."/>
            <person name="Blaudez D."/>
            <person name="Boerjan W."/>
            <person name="Brun A."/>
            <person name="Brunner A."/>
            <person name="Busov V."/>
            <person name="Campbell M."/>
            <person name="Carlson J."/>
            <person name="Chalot M."/>
            <person name="Chapman J."/>
            <person name="Chen G.L."/>
            <person name="Cooper D."/>
            <person name="Coutinho P.M."/>
            <person name="Couturier J."/>
            <person name="Covert S."/>
            <person name="Cronk Q."/>
            <person name="Cunningham R."/>
            <person name="Davis J."/>
            <person name="Degroeve S."/>
            <person name="Dejardin A."/>
            <person name="Depamphilis C."/>
            <person name="Detter J."/>
            <person name="Dirks B."/>
            <person name="Dubchak I."/>
            <person name="Duplessis S."/>
            <person name="Ehlting J."/>
            <person name="Ellis B."/>
            <person name="Gendler K."/>
            <person name="Goodstein D."/>
            <person name="Gribskov M."/>
            <person name="Grimwood J."/>
            <person name="Groover A."/>
            <person name="Gunter L."/>
            <person name="Hamberger B."/>
            <person name="Heinze B."/>
            <person name="Helariutta Y."/>
            <person name="Henrissat B."/>
            <person name="Holligan D."/>
            <person name="Holt R."/>
            <person name="Huang W."/>
            <person name="Islam-Faridi N."/>
            <person name="Jones S."/>
            <person name="Jones-Rhoades M."/>
            <person name="Jorgensen R."/>
            <person name="Joshi C."/>
            <person name="Kangasjarvi J."/>
            <person name="Karlsson J."/>
            <person name="Kelleher C."/>
            <person name="Kirkpatrick R."/>
            <person name="Kirst M."/>
            <person name="Kohler A."/>
            <person name="Kalluri U."/>
            <person name="Larimer F."/>
            <person name="Leebens-Mack J."/>
            <person name="Leple J.C."/>
            <person name="Locascio P."/>
            <person name="Lou Y."/>
            <person name="Lucas S."/>
            <person name="Martin F."/>
            <person name="Montanini B."/>
            <person name="Napoli C."/>
            <person name="Nelson D.R."/>
            <person name="Nelson C."/>
            <person name="Nieminen K."/>
            <person name="Nilsson O."/>
            <person name="Pereda V."/>
            <person name="Peter G."/>
            <person name="Philippe R."/>
            <person name="Pilate G."/>
            <person name="Poliakov A."/>
            <person name="Razumovskaya J."/>
            <person name="Richardson P."/>
            <person name="Rinaldi C."/>
            <person name="Ritland K."/>
            <person name="Rouze P."/>
            <person name="Ryaboy D."/>
            <person name="Schmutz J."/>
            <person name="Schrader J."/>
            <person name="Segerman B."/>
            <person name="Shin H."/>
            <person name="Siddiqui A."/>
            <person name="Sterky F."/>
            <person name="Terry A."/>
            <person name="Tsai C.J."/>
            <person name="Uberbacher E."/>
            <person name="Unneberg P."/>
            <person name="Vahala J."/>
            <person name="Wall K."/>
            <person name="Wessler S."/>
            <person name="Yang G."/>
            <person name="Yin T."/>
            <person name="Douglas C."/>
            <person name="Marra M."/>
            <person name="Sandberg G."/>
            <person name="Van de Peer Y."/>
            <person name="Rokhsar D."/>
        </authorList>
    </citation>
    <scope>NUCLEOTIDE SEQUENCE [LARGE SCALE GENOMIC DNA]</scope>
    <source>
        <strain evidence="2">cv. Nisqually</strain>
    </source>
</reference>
<sequence>MVTGRKPTMVHGGYCSGGQYLLHFFSSSSPCKGTSLCFVFLPRLLLFVLLSAKNFPSFWPYNN</sequence>
<dbReference type="Proteomes" id="UP000006729">
    <property type="component" value="Chromosome 15"/>
</dbReference>
<dbReference type="AlphaFoldDB" id="A0A3N7G172"/>
<protein>
    <submittedName>
        <fullName evidence="1">Uncharacterized protein</fullName>
    </submittedName>
</protein>
<evidence type="ECO:0000313" key="2">
    <source>
        <dbReference type="Proteomes" id="UP000006729"/>
    </source>
</evidence>
<gene>
    <name evidence="1" type="ORF">POPTR_015G119901</name>
</gene>
<name>A0A3N7G172_POPTR</name>
<proteinExistence type="predicted"/>
<dbReference type="InParanoid" id="A0A3N7G172"/>
<evidence type="ECO:0000313" key="1">
    <source>
        <dbReference type="EMBL" id="RQP00950.1"/>
    </source>
</evidence>